<dbReference type="SUPFAM" id="SSF56281">
    <property type="entry name" value="Metallo-hydrolase/oxidoreductase"/>
    <property type="match status" value="1"/>
</dbReference>
<sequence length="261" mass="27837">MSLSVEVLGANATAPDAVGAASGYLVQGQTGVVKVDAGPGTMMAFMQAGHQLEDLRAIVLTHLHADHSIDIMTWAYRWTFPTVKPSIPLYVPRGETYQLESYDDLYGIPTLPTMKRPITGTFDIREMERDGESSFEVDGLTLTAYPARHAVPSAALRFERDGKSIVFSSDTGDCDGLRAAAQGANVFIAEATYLDPNPEAMAAHGHLTPALAGEIAKECGVKKLVLTHLSFSSDAEESAKRAEATFGSPVEVAVPGLRITA</sequence>
<organism evidence="2 3">
    <name type="scientific">Trueperella bonasi</name>
    <dbReference type="NCBI Taxonomy" id="312286"/>
    <lineage>
        <taxon>Bacteria</taxon>
        <taxon>Bacillati</taxon>
        <taxon>Actinomycetota</taxon>
        <taxon>Actinomycetes</taxon>
        <taxon>Actinomycetales</taxon>
        <taxon>Actinomycetaceae</taxon>
        <taxon>Trueperella</taxon>
    </lineage>
</organism>
<dbReference type="Pfam" id="PF12706">
    <property type="entry name" value="Lactamase_B_2"/>
    <property type="match status" value="1"/>
</dbReference>
<comment type="caution">
    <text evidence="2">The sequence shown here is derived from an EMBL/GenBank/DDBJ whole genome shotgun (WGS) entry which is preliminary data.</text>
</comment>
<dbReference type="InterPro" id="IPR036866">
    <property type="entry name" value="RibonucZ/Hydroxyglut_hydro"/>
</dbReference>
<dbReference type="EMBL" id="JAUSQX010000001">
    <property type="protein sequence ID" value="MDP9805949.1"/>
    <property type="molecule type" value="Genomic_DNA"/>
</dbReference>
<gene>
    <name evidence="2" type="ORF">J2S70_000531</name>
</gene>
<dbReference type="Proteomes" id="UP001243212">
    <property type="component" value="Unassembled WGS sequence"/>
</dbReference>
<protein>
    <submittedName>
        <fullName evidence="2">Ribonuclease BN (tRNA processing enzyme)</fullName>
    </submittedName>
</protein>
<dbReference type="InterPro" id="IPR001279">
    <property type="entry name" value="Metallo-B-lactamas"/>
</dbReference>
<dbReference type="PANTHER" id="PTHR46018:SF4">
    <property type="entry name" value="METALLO-HYDROLASE YHFI-RELATED"/>
    <property type="match status" value="1"/>
</dbReference>
<reference evidence="2 3" key="1">
    <citation type="submission" date="2023-07" db="EMBL/GenBank/DDBJ databases">
        <title>Sequencing the genomes of 1000 actinobacteria strains.</title>
        <authorList>
            <person name="Klenk H.-P."/>
        </authorList>
    </citation>
    <scope>NUCLEOTIDE SEQUENCE [LARGE SCALE GENOMIC DNA]</scope>
    <source>
        <strain evidence="2 3">DSM 17163</strain>
    </source>
</reference>
<dbReference type="PANTHER" id="PTHR46018">
    <property type="entry name" value="ZINC PHOSPHODIESTERASE ELAC PROTEIN 1"/>
    <property type="match status" value="1"/>
</dbReference>
<feature type="domain" description="Metallo-beta-lactamase" evidence="1">
    <location>
        <begin position="20"/>
        <end position="206"/>
    </location>
</feature>
<name>A0ABT9NF23_9ACTO</name>
<dbReference type="RefSeq" id="WP_307682201.1">
    <property type="nucleotide sequence ID" value="NZ_JAUSQX010000001.1"/>
</dbReference>
<evidence type="ECO:0000313" key="3">
    <source>
        <dbReference type="Proteomes" id="UP001243212"/>
    </source>
</evidence>
<dbReference type="Gene3D" id="3.60.15.10">
    <property type="entry name" value="Ribonuclease Z/Hydroxyacylglutathione hydrolase-like"/>
    <property type="match status" value="1"/>
</dbReference>
<accession>A0ABT9NF23</accession>
<dbReference type="SMART" id="SM00849">
    <property type="entry name" value="Lactamase_B"/>
    <property type="match status" value="1"/>
</dbReference>
<evidence type="ECO:0000313" key="2">
    <source>
        <dbReference type="EMBL" id="MDP9805949.1"/>
    </source>
</evidence>
<keyword evidence="3" id="KW-1185">Reference proteome</keyword>
<proteinExistence type="predicted"/>
<evidence type="ECO:0000259" key="1">
    <source>
        <dbReference type="SMART" id="SM00849"/>
    </source>
</evidence>